<organism evidence="2 3">
    <name type="scientific">Corynespora cassiicola Philippines</name>
    <dbReference type="NCBI Taxonomy" id="1448308"/>
    <lineage>
        <taxon>Eukaryota</taxon>
        <taxon>Fungi</taxon>
        <taxon>Dikarya</taxon>
        <taxon>Ascomycota</taxon>
        <taxon>Pezizomycotina</taxon>
        <taxon>Dothideomycetes</taxon>
        <taxon>Pleosporomycetidae</taxon>
        <taxon>Pleosporales</taxon>
        <taxon>Corynesporascaceae</taxon>
        <taxon>Corynespora</taxon>
    </lineage>
</organism>
<dbReference type="AlphaFoldDB" id="A0A2T2NGU3"/>
<sequence>MDAERRPQGRGQRAEGRGQWRRVWSMWCTGVGGVPVGGRSERVECWRNKTPKQTTRCDAALGPCIGQQSGAGTDASFMGQKAFYPAACRTLRQTACLAVLLLAAWQPAQEPPSVPIVVQGPCGRYVGRWAPLAWPGLHQPCPHRGGRASVVGRAGPQTKGNQTRSRRSRTCKTPVTARPGRQRARGMRGSGMRG</sequence>
<evidence type="ECO:0000313" key="3">
    <source>
        <dbReference type="Proteomes" id="UP000240883"/>
    </source>
</evidence>
<dbReference type="EMBL" id="KZ678138">
    <property type="protein sequence ID" value="PSN64589.1"/>
    <property type="molecule type" value="Genomic_DNA"/>
</dbReference>
<dbReference type="Proteomes" id="UP000240883">
    <property type="component" value="Unassembled WGS sequence"/>
</dbReference>
<protein>
    <submittedName>
        <fullName evidence="2">Uncharacterized protein</fullName>
    </submittedName>
</protein>
<keyword evidence="3" id="KW-1185">Reference proteome</keyword>
<gene>
    <name evidence="2" type="ORF">BS50DRAFT_77890</name>
</gene>
<feature type="region of interest" description="Disordered" evidence="1">
    <location>
        <begin position="145"/>
        <end position="194"/>
    </location>
</feature>
<proteinExistence type="predicted"/>
<evidence type="ECO:0000256" key="1">
    <source>
        <dbReference type="SAM" id="MobiDB-lite"/>
    </source>
</evidence>
<name>A0A2T2NGU3_CORCC</name>
<evidence type="ECO:0000313" key="2">
    <source>
        <dbReference type="EMBL" id="PSN64589.1"/>
    </source>
</evidence>
<accession>A0A2T2NGU3</accession>
<reference evidence="2 3" key="1">
    <citation type="journal article" date="2018" name="Front. Microbiol.">
        <title>Genome-Wide Analysis of Corynespora cassiicola Leaf Fall Disease Putative Effectors.</title>
        <authorList>
            <person name="Lopez D."/>
            <person name="Ribeiro S."/>
            <person name="Label P."/>
            <person name="Fumanal B."/>
            <person name="Venisse J.S."/>
            <person name="Kohler A."/>
            <person name="de Oliveira R.R."/>
            <person name="Labutti K."/>
            <person name="Lipzen A."/>
            <person name="Lail K."/>
            <person name="Bauer D."/>
            <person name="Ohm R.A."/>
            <person name="Barry K.W."/>
            <person name="Spatafora J."/>
            <person name="Grigoriev I.V."/>
            <person name="Martin F.M."/>
            <person name="Pujade-Renaud V."/>
        </authorList>
    </citation>
    <scope>NUCLEOTIDE SEQUENCE [LARGE SCALE GENOMIC DNA]</scope>
    <source>
        <strain evidence="2 3">Philippines</strain>
    </source>
</reference>